<dbReference type="EMBL" id="AP027079">
    <property type="protein sequence ID" value="BDU70367.1"/>
    <property type="molecule type" value="Genomic_DNA"/>
</dbReference>
<keyword evidence="2" id="KW-1185">Reference proteome</keyword>
<dbReference type="InterPro" id="IPR027405">
    <property type="entry name" value="YidB-like"/>
</dbReference>
<name>A0ABN6UZ61_9BACT</name>
<dbReference type="InterPro" id="IPR045372">
    <property type="entry name" value="YidB"/>
</dbReference>
<gene>
    <name evidence="1" type="ORF">GETHOR_24680</name>
</gene>
<reference evidence="2" key="1">
    <citation type="journal article" date="2023" name="Int. J. Syst. Evol. Microbiol.">
        <title>Mesoterricola silvestris gen. nov., sp. nov., Mesoterricola sediminis sp. nov., Geothrix oryzae sp. nov., Geothrix edaphica sp. nov., Geothrix rubra sp. nov., and Geothrix limicola sp. nov., six novel members of Acidobacteriota isolated from soils.</title>
        <authorList>
            <person name="Itoh H."/>
            <person name="Sugisawa Y."/>
            <person name="Mise K."/>
            <person name="Xu Z."/>
            <person name="Kuniyasu M."/>
            <person name="Ushijima N."/>
            <person name="Kawano K."/>
            <person name="Kobayashi E."/>
            <person name="Shiratori Y."/>
            <person name="Masuda Y."/>
            <person name="Senoo K."/>
        </authorList>
    </citation>
    <scope>NUCLEOTIDE SEQUENCE [LARGE SCALE GENOMIC DNA]</scope>
    <source>
        <strain evidence="2">Red222</strain>
    </source>
</reference>
<evidence type="ECO:0008006" key="3">
    <source>
        <dbReference type="Google" id="ProtNLM"/>
    </source>
</evidence>
<dbReference type="Proteomes" id="UP001242010">
    <property type="component" value="Chromosome"/>
</dbReference>
<protein>
    <recommendedName>
        <fullName evidence="3">DUF937 domain-containing protein</fullName>
    </recommendedName>
</protein>
<dbReference type="Pfam" id="PF20159">
    <property type="entry name" value="YidB"/>
    <property type="match status" value="1"/>
</dbReference>
<dbReference type="SUPFAM" id="SSF140804">
    <property type="entry name" value="YidB-like"/>
    <property type="match status" value="1"/>
</dbReference>
<proteinExistence type="predicted"/>
<organism evidence="1 2">
    <name type="scientific">Geothrix oryzae</name>
    <dbReference type="NCBI Taxonomy" id="2927975"/>
    <lineage>
        <taxon>Bacteria</taxon>
        <taxon>Pseudomonadati</taxon>
        <taxon>Acidobacteriota</taxon>
        <taxon>Holophagae</taxon>
        <taxon>Holophagales</taxon>
        <taxon>Holophagaceae</taxon>
        <taxon>Geothrix</taxon>
    </lineage>
</organism>
<sequence>MGLLDMVGGLLGQGGQAQGNNPLMGAVMGLIQNHPGGIQGLLAQFQEKGLGDQVASWIGTGANQPISAEHIQNALGSDQLQQLAGQLGVSHEEAASGLAGLLPQVVDKLSPEGNLPEGGNVMNLLKGFLG</sequence>
<evidence type="ECO:0000313" key="2">
    <source>
        <dbReference type="Proteomes" id="UP001242010"/>
    </source>
</evidence>
<dbReference type="Gene3D" id="1.10.10.690">
    <property type="entry name" value="YidB-like"/>
    <property type="match status" value="1"/>
</dbReference>
<accession>A0ABN6UZ61</accession>
<evidence type="ECO:0000313" key="1">
    <source>
        <dbReference type="EMBL" id="BDU70367.1"/>
    </source>
</evidence>
<dbReference type="RefSeq" id="WP_286354085.1">
    <property type="nucleotide sequence ID" value="NZ_AP027079.1"/>
</dbReference>